<dbReference type="GO" id="GO:0016829">
    <property type="term" value="F:lyase activity"/>
    <property type="evidence" value="ECO:0007669"/>
    <property type="project" value="UniProtKB-KW"/>
</dbReference>
<evidence type="ECO:0000313" key="8">
    <source>
        <dbReference type="Proteomes" id="UP000325218"/>
    </source>
</evidence>
<name>A0A5D0CWZ9_9BACL</name>
<keyword evidence="2" id="KW-0732">Signal</keyword>
<dbReference type="PANTHER" id="PTHR39210">
    <property type="entry name" value="HEPARIN-SULFATE LYASE"/>
    <property type="match status" value="1"/>
</dbReference>
<evidence type="ECO:0000256" key="2">
    <source>
        <dbReference type="ARBA" id="ARBA00022729"/>
    </source>
</evidence>
<reference evidence="7 8" key="1">
    <citation type="submission" date="2019-08" db="EMBL/GenBank/DDBJ databases">
        <title>Genome sequencing of Paenibacillus faecis DSM 23593(T).</title>
        <authorList>
            <person name="Kook J.-K."/>
            <person name="Park S.-N."/>
            <person name="Lim Y.K."/>
        </authorList>
    </citation>
    <scope>NUCLEOTIDE SEQUENCE [LARGE SCALE GENOMIC DNA]</scope>
    <source>
        <strain evidence="7 8">DSM 23593</strain>
    </source>
</reference>
<dbReference type="InterPro" id="IPR012480">
    <property type="entry name" value="Hepar_II_III_C"/>
</dbReference>
<comment type="subcellular location">
    <subcellularLocation>
        <location evidence="1">Periplasm</location>
    </subcellularLocation>
</comment>
<organism evidence="7 8">
    <name type="scientific">Paenibacillus faecis</name>
    <dbReference type="NCBI Taxonomy" id="862114"/>
    <lineage>
        <taxon>Bacteria</taxon>
        <taxon>Bacillati</taxon>
        <taxon>Bacillota</taxon>
        <taxon>Bacilli</taxon>
        <taxon>Bacillales</taxon>
        <taxon>Paenibacillaceae</taxon>
        <taxon>Paenibacillus</taxon>
    </lineage>
</organism>
<feature type="domain" description="Heparinase II/III-like C-terminal" evidence="5">
    <location>
        <begin position="358"/>
        <end position="587"/>
    </location>
</feature>
<accession>A0A5D0CWZ9</accession>
<dbReference type="RefSeq" id="WP_148449698.1">
    <property type="nucleotide sequence ID" value="NZ_VSDO01000001.1"/>
</dbReference>
<dbReference type="GO" id="GO:0042597">
    <property type="term" value="C:periplasmic space"/>
    <property type="evidence" value="ECO:0007669"/>
    <property type="project" value="UniProtKB-SubCell"/>
</dbReference>
<dbReference type="OrthoDB" id="7335480at2"/>
<keyword evidence="4" id="KW-0456">Lyase</keyword>
<dbReference type="PANTHER" id="PTHR39210:SF1">
    <property type="entry name" value="HEPARIN-SULFATE LYASE"/>
    <property type="match status" value="1"/>
</dbReference>
<evidence type="ECO:0000259" key="5">
    <source>
        <dbReference type="Pfam" id="PF07940"/>
    </source>
</evidence>
<keyword evidence="8" id="KW-1185">Reference proteome</keyword>
<dbReference type="Pfam" id="PF07940">
    <property type="entry name" value="Hepar_II_III_C"/>
    <property type="match status" value="1"/>
</dbReference>
<dbReference type="AlphaFoldDB" id="A0A5D0CWZ9"/>
<gene>
    <name evidence="7" type="ORF">FRY98_00540</name>
</gene>
<dbReference type="Gene3D" id="2.70.98.70">
    <property type="match status" value="1"/>
</dbReference>
<comment type="caution">
    <text evidence="7">The sequence shown here is derived from an EMBL/GenBank/DDBJ whole genome shotgun (WGS) entry which is preliminary data.</text>
</comment>
<evidence type="ECO:0000256" key="4">
    <source>
        <dbReference type="ARBA" id="ARBA00023239"/>
    </source>
</evidence>
<evidence type="ECO:0000259" key="6">
    <source>
        <dbReference type="Pfam" id="PF16889"/>
    </source>
</evidence>
<evidence type="ECO:0000313" key="7">
    <source>
        <dbReference type="EMBL" id="TYA14210.1"/>
    </source>
</evidence>
<evidence type="ECO:0000256" key="3">
    <source>
        <dbReference type="ARBA" id="ARBA00022764"/>
    </source>
</evidence>
<dbReference type="Gene3D" id="1.50.10.100">
    <property type="entry name" value="Chondroitin AC/alginate lyase"/>
    <property type="match status" value="1"/>
</dbReference>
<dbReference type="EMBL" id="VSDO01000001">
    <property type="protein sequence ID" value="TYA14210.1"/>
    <property type="molecule type" value="Genomic_DNA"/>
</dbReference>
<keyword evidence="3" id="KW-0574">Periplasm</keyword>
<protein>
    <submittedName>
        <fullName evidence="7">Heparinase</fullName>
    </submittedName>
</protein>
<proteinExistence type="predicted"/>
<dbReference type="InterPro" id="IPR031680">
    <property type="entry name" value="Hepar_II_III_N"/>
</dbReference>
<dbReference type="Proteomes" id="UP000325218">
    <property type="component" value="Unassembled WGS sequence"/>
</dbReference>
<feature type="domain" description="Heparin-sulfate lyase N-terminal" evidence="6">
    <location>
        <begin position="57"/>
        <end position="309"/>
    </location>
</feature>
<dbReference type="Pfam" id="PF16889">
    <property type="entry name" value="Hepar_II_III_N"/>
    <property type="match status" value="1"/>
</dbReference>
<dbReference type="InterPro" id="IPR008929">
    <property type="entry name" value="Chondroitin_lyas"/>
</dbReference>
<dbReference type="SUPFAM" id="SSF48230">
    <property type="entry name" value="Chondroitin AC/alginate lyase"/>
    <property type="match status" value="1"/>
</dbReference>
<sequence>MKSSATRERRFFWEPRDRGFIVSTVMKEWPDEVREVLHRADLACERTFIFTHRWDMERCETEVEFPDGIDWTYRYRGDIEWMVMLNRARYMSELGQAYWLTEDEKYVRGFISLMKDWLKQNPLTEQEVRASADRAYNVKDTWRKLDSGIRIANWLKGYHCVNVSALWRDEEEELFREAVKLHGMYLNIAYTPHDRQSNWGFLETNGLFQIALLYPELDVSEAWLDTAVKRLVEMCAVQVFEDGMHNEQCTMYHHEVLHCLFEPVWLAERNGIELPAELKRTLQRMYTASLALIQPDGRQPMLGDSDGTDIRDVLSRGAVLFGRGDLKRMGYATLDYEGIWFFGESGYDRYARIQTANPPFDSLELPQSGYAVMRTGWHPEAGYLLFDAGHMDAIRAHGHDDLLHISLFAGGREFLTDPGRYTYMEDEFRRYFKESLQHNTVGVDGATISTYLDSWKWDEVANPLDRWWSATDSFDYVQGSHDGYFRLEDPVQVRRQILFVKPDYWIVVDTCKSREPHDYTLPFHFAEGLEVRLEADGSVTAADTDKETALRIIPVLPADEKIESAWVSRHYNRKEPTVRAVFTQTGSGLTRFVSLLYPQKLREEQAPQIETIEVLDSYGQPISSDKVTAISVRRGEKREYAVFSHQGVRGYRFAGNHLTGEVLLVKEDGTGGAPQTYLVKI</sequence>
<evidence type="ECO:0000256" key="1">
    <source>
        <dbReference type="ARBA" id="ARBA00004418"/>
    </source>
</evidence>